<gene>
    <name evidence="2" type="ORF">NP493_1059g00017</name>
</gene>
<dbReference type="PANTHER" id="PTHR28616:SF1">
    <property type="entry name" value="COILED-COIL DOMAIN-CONTAINING PROTEIN 125"/>
    <property type="match status" value="1"/>
</dbReference>
<keyword evidence="1" id="KW-0175">Coiled coil</keyword>
<proteinExistence type="predicted"/>
<feature type="coiled-coil region" evidence="1">
    <location>
        <begin position="144"/>
        <end position="178"/>
    </location>
</feature>
<evidence type="ECO:0000313" key="2">
    <source>
        <dbReference type="EMBL" id="KAK2171503.1"/>
    </source>
</evidence>
<evidence type="ECO:0000313" key="3">
    <source>
        <dbReference type="Proteomes" id="UP001209878"/>
    </source>
</evidence>
<accession>A0AAD9NK40</accession>
<dbReference type="PANTHER" id="PTHR28616">
    <property type="entry name" value="COILED-COIL DOMAIN-CONTAINING PROTEIN 125"/>
    <property type="match status" value="1"/>
</dbReference>
<dbReference type="GO" id="GO:2000146">
    <property type="term" value="P:negative regulation of cell motility"/>
    <property type="evidence" value="ECO:0007669"/>
    <property type="project" value="TreeGrafter"/>
</dbReference>
<sequence>MDGGDLGLGRGLKPGALPKDETHLDFNFIPNDSGRDATCKHNVVNTTETVIHVAKCFQDVSIDTQRSQHDTVNDNGIIADRDTEAADYDSNTSDLEASRDSKQSIVIGTSLQQQKQLFNRDLEYVRRNINGSQEDYGYASSREKHAVSRLEKNLENQLQKAKKEIESLKKDLAQCHDELTSKVKVIQVLRSQSLASQLEDENVICKLKQLNEDLQKEVNQFTFALAHKDSAVTTSQQTWADRFDSLAVENAALHDVLRDKTEDMRQMHLSNIALRREKEELLALLEVKEKEKYEALSCPATLGDYNNFSSLELAVLGACKCPLPNADPCSCAQSAANLKRDIRLLKDCVEMHKKHHQEALVTVDAYRSAFEEQLSRNKTLLKKMADYAIEPTLATTKSSSIEERMDKAKAVLKFLIQAMIGGMFHNKCDFA</sequence>
<keyword evidence="3" id="KW-1185">Reference proteome</keyword>
<protein>
    <submittedName>
        <fullName evidence="2">Uncharacterized protein</fullName>
    </submittedName>
</protein>
<dbReference type="AlphaFoldDB" id="A0AAD9NK40"/>
<dbReference type="InterPro" id="IPR034608">
    <property type="entry name" value="CCDC125"/>
</dbReference>
<reference evidence="2" key="1">
    <citation type="journal article" date="2023" name="Mol. Biol. Evol.">
        <title>Third-Generation Sequencing Reveals the Adaptive Role of the Epigenome in Three Deep-Sea Polychaetes.</title>
        <authorList>
            <person name="Perez M."/>
            <person name="Aroh O."/>
            <person name="Sun Y."/>
            <person name="Lan Y."/>
            <person name="Juniper S.K."/>
            <person name="Young C.R."/>
            <person name="Angers B."/>
            <person name="Qian P.Y."/>
        </authorList>
    </citation>
    <scope>NUCLEOTIDE SEQUENCE</scope>
    <source>
        <strain evidence="2">R07B-5</strain>
    </source>
</reference>
<dbReference type="GO" id="GO:0035024">
    <property type="term" value="P:negative regulation of Rho protein signal transduction"/>
    <property type="evidence" value="ECO:0007669"/>
    <property type="project" value="TreeGrafter"/>
</dbReference>
<dbReference type="Proteomes" id="UP001209878">
    <property type="component" value="Unassembled WGS sequence"/>
</dbReference>
<evidence type="ECO:0000256" key="1">
    <source>
        <dbReference type="SAM" id="Coils"/>
    </source>
</evidence>
<organism evidence="2 3">
    <name type="scientific">Ridgeia piscesae</name>
    <name type="common">Tubeworm</name>
    <dbReference type="NCBI Taxonomy" id="27915"/>
    <lineage>
        <taxon>Eukaryota</taxon>
        <taxon>Metazoa</taxon>
        <taxon>Spiralia</taxon>
        <taxon>Lophotrochozoa</taxon>
        <taxon>Annelida</taxon>
        <taxon>Polychaeta</taxon>
        <taxon>Sedentaria</taxon>
        <taxon>Canalipalpata</taxon>
        <taxon>Sabellida</taxon>
        <taxon>Siboglinidae</taxon>
        <taxon>Ridgeia</taxon>
    </lineage>
</organism>
<dbReference type="EMBL" id="JAODUO010001057">
    <property type="protein sequence ID" value="KAK2171503.1"/>
    <property type="molecule type" value="Genomic_DNA"/>
</dbReference>
<comment type="caution">
    <text evidence="2">The sequence shown here is derived from an EMBL/GenBank/DDBJ whole genome shotgun (WGS) entry which is preliminary data.</text>
</comment>
<dbReference type="GO" id="GO:0005737">
    <property type="term" value="C:cytoplasm"/>
    <property type="evidence" value="ECO:0007669"/>
    <property type="project" value="TreeGrafter"/>
</dbReference>
<name>A0AAD9NK40_RIDPI</name>